<dbReference type="GO" id="GO:0006189">
    <property type="term" value="P:'de novo' IMP biosynthetic process"/>
    <property type="evidence" value="ECO:0007669"/>
    <property type="project" value="UniProtKB-UniPathway"/>
</dbReference>
<dbReference type="PANTHER" id="PTHR43411">
    <property type="entry name" value="ADENYLOSUCCINATE LYASE"/>
    <property type="match status" value="1"/>
</dbReference>
<comment type="catalytic activity">
    <reaction evidence="9">
        <text>(2S)-2-[5-amino-1-(5-phospho-beta-D-ribosyl)imidazole-4-carboxamido]succinate = 5-amino-1-(5-phospho-beta-D-ribosyl)imidazole-4-carboxamide + fumarate</text>
        <dbReference type="Rhea" id="RHEA:23920"/>
        <dbReference type="ChEBI" id="CHEBI:29806"/>
        <dbReference type="ChEBI" id="CHEBI:58443"/>
        <dbReference type="ChEBI" id="CHEBI:58475"/>
        <dbReference type="EC" id="4.3.2.2"/>
    </reaction>
</comment>
<dbReference type="InterPro" id="IPR020557">
    <property type="entry name" value="Fumarate_lyase_CS"/>
</dbReference>
<dbReference type="InterPro" id="IPR024083">
    <property type="entry name" value="Fumarase/histidase_N"/>
</dbReference>
<dbReference type="NCBIfam" id="NF006764">
    <property type="entry name" value="PRK09285.1"/>
    <property type="match status" value="1"/>
</dbReference>
<dbReference type="OrthoDB" id="406045at2759"/>
<evidence type="ECO:0000256" key="3">
    <source>
        <dbReference type="ARBA" id="ARBA00008273"/>
    </source>
</evidence>
<gene>
    <name evidence="12" type="ORF">LMXM_04_0460</name>
</gene>
<comment type="catalytic activity">
    <reaction evidence="9">
        <text>N(6)-(1,2-dicarboxyethyl)-AMP = fumarate + AMP</text>
        <dbReference type="Rhea" id="RHEA:16853"/>
        <dbReference type="ChEBI" id="CHEBI:29806"/>
        <dbReference type="ChEBI" id="CHEBI:57567"/>
        <dbReference type="ChEBI" id="CHEBI:456215"/>
        <dbReference type="EC" id="4.3.2.2"/>
    </reaction>
</comment>
<dbReference type="EMBL" id="FR799557">
    <property type="protein sequence ID" value="CBZ23277.1"/>
    <property type="molecule type" value="Genomic_DNA"/>
</dbReference>
<dbReference type="FunFam" id="1.10.40.30:FF:000011">
    <property type="entry name" value="Adenylosuccinate lyase"/>
    <property type="match status" value="1"/>
</dbReference>
<dbReference type="GeneID" id="13452971"/>
<dbReference type="RefSeq" id="XP_003871812.1">
    <property type="nucleotide sequence ID" value="XM_003871763.1"/>
</dbReference>
<dbReference type="NCBIfam" id="TIGR00928">
    <property type="entry name" value="purB"/>
    <property type="match status" value="1"/>
</dbReference>
<dbReference type="InterPro" id="IPR004769">
    <property type="entry name" value="Pur_lyase"/>
</dbReference>
<dbReference type="FunFam" id="1.20.200.10:FF:000004">
    <property type="entry name" value="Adenylosuccinate lyase"/>
    <property type="match status" value="1"/>
</dbReference>
<dbReference type="InterPro" id="IPR022761">
    <property type="entry name" value="Fumarate_lyase_N"/>
</dbReference>
<dbReference type="VEuPathDB" id="TriTrypDB:LmxM.04.0460"/>
<evidence type="ECO:0000256" key="5">
    <source>
        <dbReference type="ARBA" id="ARBA00017058"/>
    </source>
</evidence>
<dbReference type="Gene3D" id="1.10.275.10">
    <property type="entry name" value="Fumarase/aspartase (N-terminal domain)"/>
    <property type="match status" value="1"/>
</dbReference>
<name>E9AK27_LEIMU</name>
<keyword evidence="6 9" id="KW-0658">Purine biosynthesis</keyword>
<dbReference type="Gene3D" id="1.20.200.10">
    <property type="entry name" value="Fumarase/aspartase (Central domain)"/>
    <property type="match status" value="1"/>
</dbReference>
<evidence type="ECO:0000256" key="2">
    <source>
        <dbReference type="ARBA" id="ARBA00004734"/>
    </source>
</evidence>
<dbReference type="PhylomeDB" id="E9AK27"/>
<dbReference type="SUPFAM" id="SSF48557">
    <property type="entry name" value="L-aspartase-like"/>
    <property type="match status" value="1"/>
</dbReference>
<dbReference type="Gene3D" id="1.10.40.30">
    <property type="entry name" value="Fumarase/aspartase (C-terminal domain)"/>
    <property type="match status" value="1"/>
</dbReference>
<dbReference type="Pfam" id="PF08328">
    <property type="entry name" value="ASL_C"/>
    <property type="match status" value="1"/>
</dbReference>
<evidence type="ECO:0000313" key="12">
    <source>
        <dbReference type="EMBL" id="CBZ23277.1"/>
    </source>
</evidence>
<sequence length="484" mass="53913">MSLPSAPEEAAAAVATATATTTAHKAPAEIGQDNPLFSLSPLDGRYKRDTAPLRAYFSEYALFKYRVQVEVLYFEALCKEAPAITQLRGVTDAQLRELRATTFENFTVDDARKIKDIEAVTNHDIKAVEYYLKDKMSACGLAPEKEFIHFGLTSQDINNTSIPMLLRDALHHHYIPTLDQLIALLKSKLPEWDVPMLARTHGQPASPTNLAKEFMVWIERLEEQRAMLLSIPSTGKFGGATGNFNAHLCAYPGVNWLDFGELFLSKYLGLRRQRYTTQIEHYDNLAALCDACARLHTILMDLAKDVWQYISLGYFGQKVKVGEVGSSAMPHKVNPIDFENAEGNLGMSNAILGFLSAKLPISRLQRDLTDSTVLRNLGVPLSHALISFSSLRRGIDKLLLNKDAIAADLEGNWAVVAEGIQTVLRREGYPKPYEALKDLTRGNAHVTEETVHCFIQQLEGITEEVRQELLAITPFTYVGYTALP</sequence>
<evidence type="ECO:0000259" key="10">
    <source>
        <dbReference type="Pfam" id="PF00206"/>
    </source>
</evidence>
<comment type="similarity">
    <text evidence="3 9">Belongs to the lyase 1 family. Adenylosuccinate lyase subfamily.</text>
</comment>
<evidence type="ECO:0000259" key="11">
    <source>
        <dbReference type="Pfam" id="PF08328"/>
    </source>
</evidence>
<reference evidence="12 13" key="1">
    <citation type="journal article" date="2011" name="Genome Res.">
        <title>Chromosome and gene copy number variation allow major structural change between species and strains of Leishmania.</title>
        <authorList>
            <person name="Rogers M.B."/>
            <person name="Hilley J.D."/>
            <person name="Dickens N.J."/>
            <person name="Wilkes J."/>
            <person name="Bates P.A."/>
            <person name="Depledge D.P."/>
            <person name="Harris D."/>
            <person name="Her Y."/>
            <person name="Herzyk P."/>
            <person name="Imamura H."/>
            <person name="Otto T.D."/>
            <person name="Sanders M."/>
            <person name="Seeger K."/>
            <person name="Dujardin J.C."/>
            <person name="Berriman M."/>
            <person name="Smith D.F."/>
            <person name="Hertz-Fowler C."/>
            <person name="Mottram J.C."/>
        </authorList>
    </citation>
    <scope>NUCLEOTIDE SEQUENCE [LARGE SCALE GENOMIC DNA]</scope>
    <source>
        <strain evidence="12 13">MHOM/GT/2001/U1103</strain>
    </source>
</reference>
<dbReference type="FunFam" id="1.10.275.10:FF:000010">
    <property type="entry name" value="Adenylosuccinate lyase"/>
    <property type="match status" value="1"/>
</dbReference>
<evidence type="ECO:0000256" key="6">
    <source>
        <dbReference type="ARBA" id="ARBA00022755"/>
    </source>
</evidence>
<dbReference type="UniPathway" id="UPA00075">
    <property type="reaction ID" value="UER00336"/>
</dbReference>
<organism evidence="12 13">
    <name type="scientific">Leishmania mexicana (strain MHOM/GT/2001/U1103)</name>
    <dbReference type="NCBI Taxonomy" id="929439"/>
    <lineage>
        <taxon>Eukaryota</taxon>
        <taxon>Discoba</taxon>
        <taxon>Euglenozoa</taxon>
        <taxon>Kinetoplastea</taxon>
        <taxon>Metakinetoplastina</taxon>
        <taxon>Trypanosomatida</taxon>
        <taxon>Trypanosomatidae</taxon>
        <taxon>Leishmaniinae</taxon>
        <taxon>Leishmania</taxon>
    </lineage>
</organism>
<dbReference type="InterPro" id="IPR008948">
    <property type="entry name" value="L-Aspartase-like"/>
</dbReference>
<dbReference type="CDD" id="cd01598">
    <property type="entry name" value="PurB"/>
    <property type="match status" value="1"/>
</dbReference>
<comment type="pathway">
    <text evidence="2 9">Purine metabolism; AMP biosynthesis via de novo pathway; AMP from IMP: step 2/2.</text>
</comment>
<dbReference type="GO" id="GO:0070626">
    <property type="term" value="F:(S)-2-(5-amino-1-(5-phospho-D-ribosyl)imidazole-4-carboxamido) succinate lyase (fumarate-forming) activity"/>
    <property type="evidence" value="ECO:0007669"/>
    <property type="project" value="RHEA"/>
</dbReference>
<dbReference type="PROSITE" id="PS00163">
    <property type="entry name" value="FUMARATE_LYASES"/>
    <property type="match status" value="1"/>
</dbReference>
<dbReference type="PRINTS" id="PR00149">
    <property type="entry name" value="FUMRATELYASE"/>
</dbReference>
<dbReference type="Pfam" id="PF00206">
    <property type="entry name" value="Lyase_1"/>
    <property type="match status" value="1"/>
</dbReference>
<evidence type="ECO:0000256" key="9">
    <source>
        <dbReference type="RuleBase" id="RU361172"/>
    </source>
</evidence>
<evidence type="ECO:0000256" key="1">
    <source>
        <dbReference type="ARBA" id="ARBA00004706"/>
    </source>
</evidence>
<dbReference type="InterPro" id="IPR047136">
    <property type="entry name" value="PurB_bact"/>
</dbReference>
<dbReference type="AlphaFoldDB" id="E9AK27"/>
<evidence type="ECO:0000313" key="13">
    <source>
        <dbReference type="Proteomes" id="UP000007259"/>
    </source>
</evidence>
<dbReference type="EC" id="4.3.2.2" evidence="4 9"/>
<comment type="pathway">
    <text evidence="1 9">Purine metabolism; IMP biosynthesis via de novo pathway; 5-amino-1-(5-phospho-D-ribosyl)imidazole-4-carboxamide from 5-amino-1-(5-phospho-D-ribosyl)imidazole-4-carboxylate: step 2/2.</text>
</comment>
<keyword evidence="13" id="KW-1185">Reference proteome</keyword>
<protein>
    <recommendedName>
        <fullName evidence="5 9">Adenylosuccinate lyase</fullName>
        <shortName evidence="9">ASL</shortName>
        <ecNumber evidence="4 9">4.3.2.2</ecNumber>
    </recommendedName>
    <alternativeName>
        <fullName evidence="8 9">Adenylosuccinase</fullName>
    </alternativeName>
</protein>
<dbReference type="OMA" id="NNWAVVA"/>
<dbReference type="GO" id="GO:0004018">
    <property type="term" value="F:N6-(1,2-dicarboxyethyl)AMP AMP-lyase (fumarate-forming) activity"/>
    <property type="evidence" value="ECO:0007669"/>
    <property type="project" value="InterPro"/>
</dbReference>
<dbReference type="InterPro" id="IPR013539">
    <property type="entry name" value="PurB_C"/>
</dbReference>
<dbReference type="PANTHER" id="PTHR43411:SF1">
    <property type="entry name" value="ADENYLOSUCCINATE LYASE"/>
    <property type="match status" value="1"/>
</dbReference>
<dbReference type="UniPathway" id="UPA00074">
    <property type="reaction ID" value="UER00132"/>
</dbReference>
<accession>E9AK27</accession>
<dbReference type="GO" id="GO:0044208">
    <property type="term" value="P:'de novo' AMP biosynthetic process"/>
    <property type="evidence" value="ECO:0007669"/>
    <property type="project" value="UniProtKB-UniPathway"/>
</dbReference>
<dbReference type="Proteomes" id="UP000007259">
    <property type="component" value="Chromosome 4"/>
</dbReference>
<feature type="domain" description="Fumarate lyase N-terminal" evidence="10">
    <location>
        <begin position="44"/>
        <end position="343"/>
    </location>
</feature>
<dbReference type="InterPro" id="IPR000362">
    <property type="entry name" value="Fumarate_lyase_fam"/>
</dbReference>
<evidence type="ECO:0000256" key="8">
    <source>
        <dbReference type="ARBA" id="ARBA00030717"/>
    </source>
</evidence>
<evidence type="ECO:0000256" key="4">
    <source>
        <dbReference type="ARBA" id="ARBA00012339"/>
    </source>
</evidence>
<keyword evidence="7 9" id="KW-0456">Lyase</keyword>
<dbReference type="KEGG" id="lmi:LMXM_04_0460"/>
<evidence type="ECO:0000256" key="7">
    <source>
        <dbReference type="ARBA" id="ARBA00023239"/>
    </source>
</evidence>
<feature type="domain" description="Adenylosuccinate lyase PurB C-terminal" evidence="11">
    <location>
        <begin position="362"/>
        <end position="478"/>
    </location>
</feature>
<proteinExistence type="inferred from homology"/>